<keyword evidence="5" id="KW-0808">Transferase</keyword>
<evidence type="ECO:0000256" key="1">
    <source>
        <dbReference type="ARBA" id="ARBA00014114"/>
    </source>
</evidence>
<dbReference type="GO" id="GO:0106388">
    <property type="term" value="F:rRNA small subunit aminocarboxypropyltransferase activity"/>
    <property type="evidence" value="ECO:0007669"/>
    <property type="project" value="InterPro"/>
</dbReference>
<keyword evidence="3" id="KW-0690">Ribosome biogenesis</keyword>
<dbReference type="Pfam" id="PF04034">
    <property type="entry name" value="Ribo_biogen_C"/>
    <property type="match status" value="1"/>
</dbReference>
<reference evidence="9" key="1">
    <citation type="journal article" date="2014" name="Genome Biol. Evol.">
        <title>Pangenome evidence for extensive interdomain horizontal transfer affecting lineage core and shell genes in uncultured planktonic thaumarchaeota and euryarchaeota.</title>
        <authorList>
            <person name="Deschamps P."/>
            <person name="Zivanovic Y."/>
            <person name="Moreira D."/>
            <person name="Rodriguez-Valera F."/>
            <person name="Lopez-Garcia P."/>
        </authorList>
    </citation>
    <scope>NUCLEOTIDE SEQUENCE</scope>
</reference>
<proteinExistence type="predicted"/>
<keyword evidence="4" id="KW-0698">rRNA processing</keyword>
<evidence type="ECO:0000256" key="6">
    <source>
        <dbReference type="ARBA" id="ARBA00022691"/>
    </source>
</evidence>
<feature type="domain" description="16S/18S rRNA aminocarboxypropyltransferase Tsr3 C-terminal" evidence="7">
    <location>
        <begin position="44"/>
        <end position="172"/>
    </location>
</feature>
<dbReference type="InterPro" id="IPR007209">
    <property type="entry name" value="RNaseL-inhib-like_metal-bd_dom"/>
</dbReference>
<evidence type="ECO:0000313" key="9">
    <source>
        <dbReference type="EMBL" id="AIF23684.1"/>
    </source>
</evidence>
<dbReference type="InterPro" id="IPR007177">
    <property type="entry name" value="Tsr3_C"/>
</dbReference>
<evidence type="ECO:0000256" key="5">
    <source>
        <dbReference type="ARBA" id="ARBA00022679"/>
    </source>
</evidence>
<keyword evidence="6" id="KW-0949">S-adenosyl-L-methionine</keyword>
<dbReference type="AlphaFoldDB" id="A0A075I6R0"/>
<evidence type="ECO:0000256" key="3">
    <source>
        <dbReference type="ARBA" id="ARBA00022517"/>
    </source>
</evidence>
<keyword evidence="2" id="KW-0963">Cytoplasm</keyword>
<evidence type="ECO:0000256" key="4">
    <source>
        <dbReference type="ARBA" id="ARBA00022552"/>
    </source>
</evidence>
<name>A0A075I6R0_9EURY</name>
<accession>A0A075I6R0</accession>
<evidence type="ECO:0000259" key="8">
    <source>
        <dbReference type="Pfam" id="PF04068"/>
    </source>
</evidence>
<evidence type="ECO:0000256" key="2">
    <source>
        <dbReference type="ARBA" id="ARBA00022490"/>
    </source>
</evidence>
<feature type="domain" description="RNase L inhibitor RLI-like possible metal-binding" evidence="8">
    <location>
        <begin position="4"/>
        <end position="32"/>
    </location>
</feature>
<dbReference type="NCBIfam" id="NF002621">
    <property type="entry name" value="PRK02287.1"/>
    <property type="match status" value="1"/>
</dbReference>
<dbReference type="PANTHER" id="PTHR20426:SF0">
    <property type="entry name" value="18S RRNA AMINOCARBOXYPROPYLTRANSFERASE"/>
    <property type="match status" value="1"/>
</dbReference>
<gene>
    <name evidence="9" type="primary">TSR3</name>
</gene>
<organism evidence="9">
    <name type="scientific">uncultured marine group II/III euryarchaeote SAT1000_18_B12</name>
    <dbReference type="NCBI Taxonomy" id="1456563"/>
    <lineage>
        <taxon>Archaea</taxon>
        <taxon>Methanobacteriati</taxon>
        <taxon>Methanobacteriota</taxon>
        <taxon>environmental samples</taxon>
    </lineage>
</organism>
<protein>
    <recommendedName>
        <fullName evidence="1">16S rRNA aminocarboxypropyltransferase</fullName>
    </recommendedName>
</protein>
<dbReference type="Pfam" id="PF04068">
    <property type="entry name" value="Fer4_RLI"/>
    <property type="match status" value="1"/>
</dbReference>
<evidence type="ECO:0000259" key="7">
    <source>
        <dbReference type="Pfam" id="PF04034"/>
    </source>
</evidence>
<dbReference type="PANTHER" id="PTHR20426">
    <property type="entry name" value="RIBOSOME BIOGENESIS PROTEIN TSR3 HOMOLOG"/>
    <property type="match status" value="1"/>
</dbReference>
<dbReference type="GO" id="GO:0006364">
    <property type="term" value="P:rRNA processing"/>
    <property type="evidence" value="ECO:0007669"/>
    <property type="project" value="UniProtKB-KW"/>
</dbReference>
<dbReference type="InterPro" id="IPR022968">
    <property type="entry name" value="Tsr3-like"/>
</dbReference>
<dbReference type="EMBL" id="KF901238">
    <property type="protein sequence ID" value="AIF23684.1"/>
    <property type="molecule type" value="Genomic_DNA"/>
</dbReference>
<sequence>MTEVPLHVIHLNQDDPRKCTARAMESRGHAELHHHPRQAPKRGILLNPQSGTLQGPEDNTLLNLGGSIVALDCSWKSLDSAIREVSHHTRLGGRTLPVLLAANSVSWGKPGRLTTAEALCASVIISGRWEQGQRIIEPFTFGSEFLNLNNNPLEAYSNAKTNAELAAMQWEFFDEPDSTND</sequence>